<evidence type="ECO:0000256" key="8">
    <source>
        <dbReference type="SAM" id="MobiDB-lite"/>
    </source>
</evidence>
<dbReference type="SMR" id="A0A0P0VKM5"/>
<evidence type="ECO:0000256" key="3">
    <source>
        <dbReference type="ARBA" id="ARBA00022723"/>
    </source>
</evidence>
<dbReference type="eggNOG" id="KOG0800">
    <property type="taxonomic scope" value="Eukaryota"/>
</dbReference>
<dbReference type="PANTHER" id="PTHR14155">
    <property type="entry name" value="RING FINGER DOMAIN-CONTAINING"/>
    <property type="match status" value="1"/>
</dbReference>
<dbReference type="FunFam" id="3.30.40.10:FF:001049">
    <property type="entry name" value="E3 ubiquitin-protein ligase EL5"/>
    <property type="match status" value="1"/>
</dbReference>
<keyword evidence="9" id="KW-0472">Membrane</keyword>
<keyword evidence="12" id="KW-1185">Reference proteome</keyword>
<feature type="domain" description="RING-type" evidence="10">
    <location>
        <begin position="245"/>
        <end position="287"/>
    </location>
</feature>
<evidence type="ECO:0000313" key="12">
    <source>
        <dbReference type="Proteomes" id="UP000059680"/>
    </source>
</evidence>
<dbReference type="Pfam" id="PF13639">
    <property type="entry name" value="zf-RING_2"/>
    <property type="match status" value="1"/>
</dbReference>
<evidence type="ECO:0000313" key="11">
    <source>
        <dbReference type="EMBL" id="BAS79272.1"/>
    </source>
</evidence>
<dbReference type="GO" id="GO:0016020">
    <property type="term" value="C:membrane"/>
    <property type="evidence" value="ECO:0000318"/>
    <property type="project" value="GO_Central"/>
</dbReference>
<dbReference type="InParanoid" id="A0A0P0VKM5"/>
<dbReference type="SUPFAM" id="SSF57850">
    <property type="entry name" value="RING/U-box"/>
    <property type="match status" value="1"/>
</dbReference>
<keyword evidence="3" id="KW-0479">Metal-binding</keyword>
<sequence>MFGPNIAKFILPPFCLFYVSGLFSFSIEVYFASSIRWPNRPAARRGSSWSRPIEWTVQINPNLNKNTQTLGFISPLPPSLPPSPSDDGGAAAPPSSPERLRWRGAATGERRPRSPLSKRRRRRPPSSSPSRGGAAMSSSSSSSLSPSPVSAPAGQTAITFRGIAAVAGVLITFAALTLIVLLHCYCDEWRRGALTTSASGRGRRRRSGSGGDGGRGGGVDPEVLPVTVYSRAAAAAAAKEDGVECAVCLAKLEDGEEARFLRRCGHGFHAECVDMWLGSHSTCPLCRLTVVVPPPPLLPPVPPEPPASYTVNLPETVLLGLSDQGAPAR</sequence>
<name>A0A0P0VKM5_ORYSJ</name>
<reference evidence="11 12" key="3">
    <citation type="journal article" date="2013" name="Rice">
        <title>Improvement of the Oryza sativa Nipponbare reference genome using next generation sequence and optical map data.</title>
        <authorList>
            <person name="Kawahara Y."/>
            <person name="de la Bastide M."/>
            <person name="Hamilton J.P."/>
            <person name="Kanamori H."/>
            <person name="McCombie W.R."/>
            <person name="Ouyang S."/>
            <person name="Schwartz D.C."/>
            <person name="Tanaka T."/>
            <person name="Wu J."/>
            <person name="Zhou S."/>
            <person name="Childs K.L."/>
            <person name="Davidson R.M."/>
            <person name="Lin H."/>
            <person name="Quesada-Ocampo L."/>
            <person name="Vaillancourt B."/>
            <person name="Sakai H."/>
            <person name="Lee S.S."/>
            <person name="Kim J."/>
            <person name="Numa H."/>
            <person name="Itoh T."/>
            <person name="Buell C.R."/>
            <person name="Matsumoto T."/>
        </authorList>
    </citation>
    <scope>NUCLEOTIDE SEQUENCE [LARGE SCALE GENOMIC DNA]</scope>
    <source>
        <strain evidence="12">cv. Nipponbare</strain>
    </source>
</reference>
<keyword evidence="4 7" id="KW-0863">Zinc-finger</keyword>
<feature type="transmembrane region" description="Helical" evidence="9">
    <location>
        <begin position="6"/>
        <end position="31"/>
    </location>
</feature>
<dbReference type="PROSITE" id="PS50089">
    <property type="entry name" value="ZF_RING_2"/>
    <property type="match status" value="1"/>
</dbReference>
<dbReference type="EMBL" id="AP014958">
    <property type="protein sequence ID" value="BAS79272.1"/>
    <property type="molecule type" value="Genomic_DNA"/>
</dbReference>
<keyword evidence="9" id="KW-0812">Transmembrane</keyword>
<accession>A0A0P0VKM5</accession>
<comment type="similarity">
    <text evidence="6">Belongs to the RING-type zinc finger family. ATL subfamily.</text>
</comment>
<feature type="compositionally biased region" description="Low complexity" evidence="8">
    <location>
        <begin position="128"/>
        <end position="153"/>
    </location>
</feature>
<reference evidence="12" key="1">
    <citation type="journal article" date="2005" name="Nature">
        <title>The map-based sequence of the rice genome.</title>
        <authorList>
            <consortium name="International rice genome sequencing project (IRGSP)"/>
            <person name="Matsumoto T."/>
            <person name="Wu J."/>
            <person name="Kanamori H."/>
            <person name="Katayose Y."/>
            <person name="Fujisawa M."/>
            <person name="Namiki N."/>
            <person name="Mizuno H."/>
            <person name="Yamamoto K."/>
            <person name="Antonio B.A."/>
            <person name="Baba T."/>
            <person name="Sakata K."/>
            <person name="Nagamura Y."/>
            <person name="Aoki H."/>
            <person name="Arikawa K."/>
            <person name="Arita K."/>
            <person name="Bito T."/>
            <person name="Chiden Y."/>
            <person name="Fujitsuka N."/>
            <person name="Fukunaka R."/>
            <person name="Hamada M."/>
            <person name="Harada C."/>
            <person name="Hayashi A."/>
            <person name="Hijishita S."/>
            <person name="Honda M."/>
            <person name="Hosokawa S."/>
            <person name="Ichikawa Y."/>
            <person name="Idonuma A."/>
            <person name="Iijima M."/>
            <person name="Ikeda M."/>
            <person name="Ikeno M."/>
            <person name="Ito K."/>
            <person name="Ito S."/>
            <person name="Ito T."/>
            <person name="Ito Y."/>
            <person name="Ito Y."/>
            <person name="Iwabuchi A."/>
            <person name="Kamiya K."/>
            <person name="Karasawa W."/>
            <person name="Kurita K."/>
            <person name="Katagiri S."/>
            <person name="Kikuta A."/>
            <person name="Kobayashi H."/>
            <person name="Kobayashi N."/>
            <person name="Machita K."/>
            <person name="Maehara T."/>
            <person name="Masukawa M."/>
            <person name="Mizubayashi T."/>
            <person name="Mukai Y."/>
            <person name="Nagasaki H."/>
            <person name="Nagata Y."/>
            <person name="Naito S."/>
            <person name="Nakashima M."/>
            <person name="Nakama Y."/>
            <person name="Nakamichi Y."/>
            <person name="Nakamura M."/>
            <person name="Meguro A."/>
            <person name="Negishi M."/>
            <person name="Ohta I."/>
            <person name="Ohta T."/>
            <person name="Okamoto M."/>
            <person name="Ono N."/>
            <person name="Saji S."/>
            <person name="Sakaguchi M."/>
            <person name="Sakai K."/>
            <person name="Shibata M."/>
            <person name="Shimokawa T."/>
            <person name="Song J."/>
            <person name="Takazaki Y."/>
            <person name="Terasawa K."/>
            <person name="Tsugane M."/>
            <person name="Tsuji K."/>
            <person name="Ueda S."/>
            <person name="Waki K."/>
            <person name="Yamagata H."/>
            <person name="Yamamoto M."/>
            <person name="Yamamoto S."/>
            <person name="Yamane H."/>
            <person name="Yoshiki S."/>
            <person name="Yoshihara R."/>
            <person name="Yukawa K."/>
            <person name="Zhong H."/>
            <person name="Yano M."/>
            <person name="Yuan Q."/>
            <person name="Ouyang S."/>
            <person name="Liu J."/>
            <person name="Jones K.M."/>
            <person name="Gansberger K."/>
            <person name="Moffat K."/>
            <person name="Hill J."/>
            <person name="Bera J."/>
            <person name="Fadrosh D."/>
            <person name="Jin S."/>
            <person name="Johri S."/>
            <person name="Kim M."/>
            <person name="Overton L."/>
            <person name="Reardon M."/>
            <person name="Tsitrin T."/>
            <person name="Vuong H."/>
            <person name="Weaver B."/>
            <person name="Ciecko A."/>
            <person name="Tallon L."/>
            <person name="Jackson J."/>
            <person name="Pai G."/>
            <person name="Aken S.V."/>
            <person name="Utterback T."/>
            <person name="Reidmuller S."/>
            <person name="Feldblyum T."/>
            <person name="Hsiao J."/>
            <person name="Zismann V."/>
            <person name="Iobst S."/>
            <person name="de Vazeille A.R."/>
            <person name="Buell C.R."/>
            <person name="Ying K."/>
            <person name="Li Y."/>
            <person name="Lu T."/>
            <person name="Huang Y."/>
            <person name="Zhao Q."/>
            <person name="Feng Q."/>
            <person name="Zhang L."/>
            <person name="Zhu J."/>
            <person name="Weng Q."/>
            <person name="Mu J."/>
            <person name="Lu Y."/>
            <person name="Fan D."/>
            <person name="Liu Y."/>
            <person name="Guan J."/>
            <person name="Zhang Y."/>
            <person name="Yu S."/>
            <person name="Liu X."/>
            <person name="Zhang Y."/>
            <person name="Hong G."/>
            <person name="Han B."/>
            <person name="Choisne N."/>
            <person name="Demange N."/>
            <person name="Orjeda G."/>
            <person name="Samain S."/>
            <person name="Cattolico L."/>
            <person name="Pelletier E."/>
            <person name="Couloux A."/>
            <person name="Segurens B."/>
            <person name="Wincker P."/>
            <person name="D'Hont A."/>
            <person name="Scarpelli C."/>
            <person name="Weissenbach J."/>
            <person name="Salanoubat M."/>
            <person name="Quetier F."/>
            <person name="Yu Y."/>
            <person name="Kim H.R."/>
            <person name="Rambo T."/>
            <person name="Currie J."/>
            <person name="Collura K."/>
            <person name="Luo M."/>
            <person name="Yang T."/>
            <person name="Ammiraju J.S.S."/>
            <person name="Engler F."/>
            <person name="Soderlund C."/>
            <person name="Wing R.A."/>
            <person name="Palmer L.E."/>
            <person name="de la Bastide M."/>
            <person name="Spiegel L."/>
            <person name="Nascimento L."/>
            <person name="Zutavern T."/>
            <person name="O'Shaughnessy A."/>
            <person name="Dike S."/>
            <person name="Dedhia N."/>
            <person name="Preston R."/>
            <person name="Balija V."/>
            <person name="McCombie W.R."/>
            <person name="Chow T."/>
            <person name="Chen H."/>
            <person name="Chung M."/>
            <person name="Chen C."/>
            <person name="Shaw J."/>
            <person name="Wu H."/>
            <person name="Hsiao K."/>
            <person name="Chao Y."/>
            <person name="Chu M."/>
            <person name="Cheng C."/>
            <person name="Hour A."/>
            <person name="Lee P."/>
            <person name="Lin S."/>
            <person name="Lin Y."/>
            <person name="Liou J."/>
            <person name="Liu S."/>
            <person name="Hsing Y."/>
            <person name="Raghuvanshi S."/>
            <person name="Mohanty A."/>
            <person name="Bharti A.K."/>
            <person name="Gaur A."/>
            <person name="Gupta V."/>
            <person name="Kumar D."/>
            <person name="Ravi V."/>
            <person name="Vij S."/>
            <person name="Kapur A."/>
            <person name="Khurana P."/>
            <person name="Khurana P."/>
            <person name="Khurana J.P."/>
            <person name="Tyagi A.K."/>
            <person name="Gaikwad K."/>
            <person name="Singh A."/>
            <person name="Dalal V."/>
            <person name="Srivastava S."/>
            <person name="Dixit A."/>
            <person name="Pal A.K."/>
            <person name="Ghazi I.A."/>
            <person name="Yadav M."/>
            <person name="Pandit A."/>
            <person name="Bhargava A."/>
            <person name="Sureshbabu K."/>
            <person name="Batra K."/>
            <person name="Sharma T.R."/>
            <person name="Mohapatra T."/>
            <person name="Singh N.K."/>
            <person name="Messing J."/>
            <person name="Nelson A.B."/>
            <person name="Fuks G."/>
            <person name="Kavchok S."/>
            <person name="Keizer G."/>
            <person name="Linton E."/>
            <person name="Llaca V."/>
            <person name="Song R."/>
            <person name="Tanyolac B."/>
            <person name="Young S."/>
            <person name="Ho-Il K."/>
            <person name="Hahn J.H."/>
            <person name="Sangsakoo G."/>
            <person name="Vanavichit A."/>
            <person name="de Mattos Luiz.A.T."/>
            <person name="Zimmer P.D."/>
            <person name="Malone G."/>
            <person name="Dellagostin O."/>
            <person name="de Oliveira A.C."/>
            <person name="Bevan M."/>
            <person name="Bancroft I."/>
            <person name="Minx P."/>
            <person name="Cordum H."/>
            <person name="Wilson R."/>
            <person name="Cheng Z."/>
            <person name="Jin W."/>
            <person name="Jiang J."/>
            <person name="Leong S.A."/>
            <person name="Iwama H."/>
            <person name="Gojobori T."/>
            <person name="Itoh T."/>
            <person name="Niimura Y."/>
            <person name="Fujii Y."/>
            <person name="Habara T."/>
            <person name="Sakai H."/>
            <person name="Sato Y."/>
            <person name="Wilson G."/>
            <person name="Kumar K."/>
            <person name="McCouch S."/>
            <person name="Juretic N."/>
            <person name="Hoen D."/>
            <person name="Wright S."/>
            <person name="Bruskiewich R."/>
            <person name="Bureau T."/>
            <person name="Miyao A."/>
            <person name="Hirochika H."/>
            <person name="Nishikawa T."/>
            <person name="Kadowaki K."/>
            <person name="Sugiura M."/>
            <person name="Burr B."/>
            <person name="Sasaki T."/>
        </authorList>
    </citation>
    <scope>NUCLEOTIDE SEQUENCE [LARGE SCALE GENOMIC DNA]</scope>
    <source>
        <strain evidence="12">cv. Nipponbare</strain>
    </source>
</reference>
<reference evidence="11 12" key="2">
    <citation type="journal article" date="2013" name="Plant Cell Physiol.">
        <title>Rice Annotation Project Database (RAP-DB): an integrative and interactive database for rice genomics.</title>
        <authorList>
            <person name="Sakai H."/>
            <person name="Lee S.S."/>
            <person name="Tanaka T."/>
            <person name="Numa H."/>
            <person name="Kim J."/>
            <person name="Kawahara Y."/>
            <person name="Wakimoto H."/>
            <person name="Yang C.C."/>
            <person name="Iwamoto M."/>
            <person name="Abe T."/>
            <person name="Yamada Y."/>
            <person name="Muto A."/>
            <person name="Inokuchi H."/>
            <person name="Ikemura T."/>
            <person name="Matsumoto T."/>
            <person name="Sasaki T."/>
            <person name="Itoh T."/>
        </authorList>
    </citation>
    <scope>NUCLEOTIDE SEQUENCE [LARGE SCALE GENOMIC DNA]</scope>
    <source>
        <strain evidence="12">cv. Nipponbare</strain>
    </source>
</reference>
<dbReference type="CDD" id="cd16461">
    <property type="entry name" value="RING-H2_EL5-like"/>
    <property type="match status" value="1"/>
</dbReference>
<evidence type="ECO:0000256" key="5">
    <source>
        <dbReference type="ARBA" id="ARBA00022833"/>
    </source>
</evidence>
<evidence type="ECO:0000256" key="6">
    <source>
        <dbReference type="ARBA" id="ARBA00024209"/>
    </source>
</evidence>
<feature type="compositionally biased region" description="Gly residues" evidence="8">
    <location>
        <begin position="208"/>
        <end position="219"/>
    </location>
</feature>
<evidence type="ECO:0000256" key="2">
    <source>
        <dbReference type="ARBA" id="ARBA00012483"/>
    </source>
</evidence>
<dbReference type="EC" id="2.3.2.27" evidence="2"/>
<dbReference type="InterPro" id="IPR001841">
    <property type="entry name" value="Znf_RING"/>
</dbReference>
<proteinExistence type="inferred from homology"/>
<feature type="compositionally biased region" description="Pro residues" evidence="8">
    <location>
        <begin position="75"/>
        <end position="84"/>
    </location>
</feature>
<evidence type="ECO:0000256" key="7">
    <source>
        <dbReference type="PROSITE-ProRule" id="PRU00175"/>
    </source>
</evidence>
<keyword evidence="5" id="KW-0862">Zinc</keyword>
<protein>
    <recommendedName>
        <fullName evidence="2">RING-type E3 ubiquitin transferase</fullName>
        <ecNumber evidence="2">2.3.2.27</ecNumber>
    </recommendedName>
</protein>
<gene>
    <name evidence="11" type="ordered locus">Os02g0561900</name>
    <name evidence="11" type="ORF">OSNPB_020561900</name>
</gene>
<feature type="region of interest" description="Disordered" evidence="8">
    <location>
        <begin position="197"/>
        <end position="219"/>
    </location>
</feature>
<feature type="region of interest" description="Disordered" evidence="8">
    <location>
        <begin position="68"/>
        <end position="153"/>
    </location>
</feature>
<dbReference type="GO" id="GO:0006511">
    <property type="term" value="P:ubiquitin-dependent protein catabolic process"/>
    <property type="evidence" value="ECO:0000318"/>
    <property type="project" value="GO_Central"/>
</dbReference>
<dbReference type="GO" id="GO:0008270">
    <property type="term" value="F:zinc ion binding"/>
    <property type="evidence" value="ECO:0007669"/>
    <property type="project" value="UniProtKB-KW"/>
</dbReference>
<dbReference type="AlphaFoldDB" id="A0A0P0VKM5"/>
<feature type="transmembrane region" description="Helical" evidence="9">
    <location>
        <begin position="163"/>
        <end position="182"/>
    </location>
</feature>
<dbReference type="PaxDb" id="39947-A0A0P0VKM5"/>
<evidence type="ECO:0000259" key="10">
    <source>
        <dbReference type="PROSITE" id="PS50089"/>
    </source>
</evidence>
<comment type="catalytic activity">
    <reaction evidence="1">
        <text>S-ubiquitinyl-[E2 ubiquitin-conjugating enzyme]-L-cysteine + [acceptor protein]-L-lysine = [E2 ubiquitin-conjugating enzyme]-L-cysteine + N(6)-ubiquitinyl-[acceptor protein]-L-lysine.</text>
        <dbReference type="EC" id="2.3.2.27"/>
    </reaction>
</comment>
<evidence type="ECO:0000256" key="4">
    <source>
        <dbReference type="ARBA" id="ARBA00022771"/>
    </source>
</evidence>
<dbReference type="SMART" id="SM00184">
    <property type="entry name" value="RING"/>
    <property type="match status" value="1"/>
</dbReference>
<dbReference type="InterPro" id="IPR013083">
    <property type="entry name" value="Znf_RING/FYVE/PHD"/>
</dbReference>
<evidence type="ECO:0000256" key="9">
    <source>
        <dbReference type="SAM" id="Phobius"/>
    </source>
</evidence>
<dbReference type="Gramene" id="Os02t0561900-00">
    <property type="protein sequence ID" value="Os02t0561900-00"/>
    <property type="gene ID" value="Os02g0561900"/>
</dbReference>
<evidence type="ECO:0000256" key="1">
    <source>
        <dbReference type="ARBA" id="ARBA00000900"/>
    </source>
</evidence>
<dbReference type="InterPro" id="IPR053238">
    <property type="entry name" value="RING-H2_zinc_finger"/>
</dbReference>
<dbReference type="Gene3D" id="3.30.40.10">
    <property type="entry name" value="Zinc/RING finger domain, C3HC4 (zinc finger)"/>
    <property type="match status" value="1"/>
</dbReference>
<dbReference type="GO" id="GO:0061630">
    <property type="term" value="F:ubiquitin protein ligase activity"/>
    <property type="evidence" value="ECO:0000318"/>
    <property type="project" value="GO_Central"/>
</dbReference>
<dbReference type="Proteomes" id="UP000059680">
    <property type="component" value="Chromosome 2"/>
</dbReference>
<organism evidence="11 12">
    <name type="scientific">Oryza sativa subsp. japonica</name>
    <name type="common">Rice</name>
    <dbReference type="NCBI Taxonomy" id="39947"/>
    <lineage>
        <taxon>Eukaryota</taxon>
        <taxon>Viridiplantae</taxon>
        <taxon>Streptophyta</taxon>
        <taxon>Embryophyta</taxon>
        <taxon>Tracheophyta</taxon>
        <taxon>Spermatophyta</taxon>
        <taxon>Magnoliopsida</taxon>
        <taxon>Liliopsida</taxon>
        <taxon>Poales</taxon>
        <taxon>Poaceae</taxon>
        <taxon>BOP clade</taxon>
        <taxon>Oryzoideae</taxon>
        <taxon>Oryzeae</taxon>
        <taxon>Oryzinae</taxon>
        <taxon>Oryza</taxon>
        <taxon>Oryza sativa</taxon>
    </lineage>
</organism>
<dbReference type="STRING" id="39947.A0A0P0VKM5"/>
<keyword evidence="9" id="KW-1133">Transmembrane helix</keyword>
<dbReference type="PANTHER" id="PTHR14155:SF627">
    <property type="entry name" value="OS06G0192800 PROTEIN"/>
    <property type="match status" value="1"/>
</dbReference>